<sequence>MKIALNGQLQILRGLNHAAVAERAISADCYVPRRRADIAGIVNAYAALGTDKTNFMGVHPAQRADVDRHRRQRTAVG</sequence>
<reference evidence="1" key="1">
    <citation type="submission" date="2019-03" db="EMBL/GenBank/DDBJ databases">
        <authorList>
            <consortium name="Pathogen Informatics"/>
        </authorList>
    </citation>
    <scope>NUCLEOTIDE SEQUENCE</scope>
    <source>
        <strain evidence="1">5012STDY7626459</strain>
    </source>
</reference>
<accession>A0A486S9K4</accession>
<name>A0A486S9K4_KLEPN</name>
<evidence type="ECO:0000313" key="1">
    <source>
        <dbReference type="EMBL" id="VGM10482.1"/>
    </source>
</evidence>
<protein>
    <submittedName>
        <fullName evidence="1">Uncharacterized protein</fullName>
    </submittedName>
</protein>
<dbReference type="AlphaFoldDB" id="A0A486S9K4"/>
<proteinExistence type="predicted"/>
<dbReference type="EMBL" id="CAAHDB010000006">
    <property type="protein sequence ID" value="VGM10482.1"/>
    <property type="molecule type" value="Genomic_DNA"/>
</dbReference>
<gene>
    <name evidence="1" type="ORF">SAMEA4873655_02369</name>
</gene>
<organism evidence="1">
    <name type="scientific">Klebsiella pneumoniae</name>
    <dbReference type="NCBI Taxonomy" id="573"/>
    <lineage>
        <taxon>Bacteria</taxon>
        <taxon>Pseudomonadati</taxon>
        <taxon>Pseudomonadota</taxon>
        <taxon>Gammaproteobacteria</taxon>
        <taxon>Enterobacterales</taxon>
        <taxon>Enterobacteriaceae</taxon>
        <taxon>Klebsiella/Raoultella group</taxon>
        <taxon>Klebsiella</taxon>
        <taxon>Klebsiella pneumoniae complex</taxon>
    </lineage>
</organism>